<proteinExistence type="predicted"/>
<dbReference type="Proteomes" id="UP000800040">
    <property type="component" value="Unassembled WGS sequence"/>
</dbReference>
<sequence length="667" mass="76880">MRLHPSAHELRQTQRNRVHYHRRAPAPSALSFSVFLRDLCDRDLEWNIDWAVAFIVDRLEQNWADAAETFRNIRIRAATFGREGLSHEIPYRIFNKLDAALFAGHLKNAVYLDISSLGSGVSGATYTHRLGPNPDVKRISIILNSDALEHAQAKDILGILIHHMIHAYFLVACGPQKEDEIGYGRLEHGVQFGKIILAIRKLSAVHGRELTSLNYGHSSAEIRHLAEEYYRPRHRDTVEREDRERWHCSHCHINTEGPSETEVEKYYSKICTPLFDQPKSVRKLSVQAYNTRHHELETRRRSLLAPSQKTVEFMFKDQPILVEVKKTAEYVGVMRAFDKASSRFLKLHKEVSKDTFLRFLEFLHTGSYRPEPRHGVGQGVERRGPPIIKPQSMTTQAPLLDDVRFVKMATLMDFDECKSYALDRMDAYGILYEDPVAVLKEIYSGYEPDSDLKTWARKFLVRAPSTSSPEYYNTVPTMEPPNLIKLESEQGAYRARFLDAIDASGALENDVNKARAELKVQGWYTWSSSSPLPSPSSYLQQRFLLPSHHALPLNLGLNQSPLRIGPSSSFTPSYHDIPTHHFSNPEFSLDRHLSSLNVRDQSPYERSDMERRRLLGLQYEKEKELQREKEKLKRLERQKEKVMEAQGQMRAAAMLDALHPRGWIEEY</sequence>
<evidence type="ECO:0000313" key="4">
    <source>
        <dbReference type="Proteomes" id="UP000800040"/>
    </source>
</evidence>
<dbReference type="GO" id="GO:0006950">
    <property type="term" value="P:response to stress"/>
    <property type="evidence" value="ECO:0007669"/>
    <property type="project" value="UniProtKB-ARBA"/>
</dbReference>
<evidence type="ECO:0000256" key="2">
    <source>
        <dbReference type="SAM" id="MobiDB-lite"/>
    </source>
</evidence>
<accession>A0A6A5KR37</accession>
<evidence type="ECO:0000256" key="1">
    <source>
        <dbReference type="SAM" id="Coils"/>
    </source>
</evidence>
<evidence type="ECO:0000313" key="3">
    <source>
        <dbReference type="EMBL" id="KAF1837731.1"/>
    </source>
</evidence>
<reference evidence="3" key="1">
    <citation type="submission" date="2020-01" db="EMBL/GenBank/DDBJ databases">
        <authorList>
            <consortium name="DOE Joint Genome Institute"/>
            <person name="Haridas S."/>
            <person name="Albert R."/>
            <person name="Binder M."/>
            <person name="Bloem J."/>
            <person name="Labutti K."/>
            <person name="Salamov A."/>
            <person name="Andreopoulos B."/>
            <person name="Baker S.E."/>
            <person name="Barry K."/>
            <person name="Bills G."/>
            <person name="Bluhm B.H."/>
            <person name="Cannon C."/>
            <person name="Castanera R."/>
            <person name="Culley D.E."/>
            <person name="Daum C."/>
            <person name="Ezra D."/>
            <person name="Gonzalez J.B."/>
            <person name="Henrissat B."/>
            <person name="Kuo A."/>
            <person name="Liang C."/>
            <person name="Lipzen A."/>
            <person name="Lutzoni F."/>
            <person name="Magnuson J."/>
            <person name="Mondo S."/>
            <person name="Nolan M."/>
            <person name="Ohm R."/>
            <person name="Pangilinan J."/>
            <person name="Park H.-J."/>
            <person name="Ramirez L."/>
            <person name="Alfaro M."/>
            <person name="Sun H."/>
            <person name="Tritt A."/>
            <person name="Yoshinaga Y."/>
            <person name="Zwiers L.-H."/>
            <person name="Turgeon B.G."/>
            <person name="Goodwin S.B."/>
            <person name="Spatafora J.W."/>
            <person name="Crous P.W."/>
            <person name="Grigoriev I.V."/>
        </authorList>
    </citation>
    <scope>NUCLEOTIDE SEQUENCE</scope>
    <source>
        <strain evidence="3">P77</strain>
    </source>
</reference>
<organism evidence="3 4">
    <name type="scientific">Decorospora gaudefroyi</name>
    <dbReference type="NCBI Taxonomy" id="184978"/>
    <lineage>
        <taxon>Eukaryota</taxon>
        <taxon>Fungi</taxon>
        <taxon>Dikarya</taxon>
        <taxon>Ascomycota</taxon>
        <taxon>Pezizomycotina</taxon>
        <taxon>Dothideomycetes</taxon>
        <taxon>Pleosporomycetidae</taxon>
        <taxon>Pleosporales</taxon>
        <taxon>Pleosporineae</taxon>
        <taxon>Pleosporaceae</taxon>
        <taxon>Decorospora</taxon>
    </lineage>
</organism>
<gene>
    <name evidence="3" type="ORF">BDW02DRAFT_490759</name>
</gene>
<dbReference type="EMBL" id="ML975258">
    <property type="protein sequence ID" value="KAF1837731.1"/>
    <property type="molecule type" value="Genomic_DNA"/>
</dbReference>
<name>A0A6A5KR37_9PLEO</name>
<dbReference type="AlphaFoldDB" id="A0A6A5KR37"/>
<dbReference type="OrthoDB" id="5236983at2759"/>
<feature type="compositionally biased region" description="Basic and acidic residues" evidence="2">
    <location>
        <begin position="371"/>
        <end position="384"/>
    </location>
</feature>
<keyword evidence="4" id="KW-1185">Reference proteome</keyword>
<keyword evidence="1" id="KW-0175">Coiled coil</keyword>
<feature type="coiled-coil region" evidence="1">
    <location>
        <begin position="618"/>
        <end position="652"/>
    </location>
</feature>
<feature type="region of interest" description="Disordered" evidence="2">
    <location>
        <begin position="371"/>
        <end position="393"/>
    </location>
</feature>
<protein>
    <submittedName>
        <fullName evidence="3">Uncharacterized protein</fullName>
    </submittedName>
</protein>